<evidence type="ECO:0000259" key="1">
    <source>
        <dbReference type="Pfam" id="PF21597"/>
    </source>
</evidence>
<reference evidence="3" key="1">
    <citation type="submission" date="2023-07" db="EMBL/GenBank/DDBJ databases">
        <title>30 novel species of actinomycetes from the DSMZ collection.</title>
        <authorList>
            <person name="Nouioui I."/>
        </authorList>
    </citation>
    <scope>NUCLEOTIDE SEQUENCE [LARGE SCALE GENOMIC DNA]</scope>
    <source>
        <strain evidence="3">DSM 41699</strain>
    </source>
</reference>
<accession>A0ABU2U8B5</accession>
<sequence>MGELLKRAQQAGAVRNDVELPEVYALLVGASRAAAHASLDDEVRTRMLAIVFTGLAPTTSQASTADFS</sequence>
<keyword evidence="3" id="KW-1185">Reference proteome</keyword>
<organism evidence="2 3">
    <name type="scientific">Streptomyces gibsoniae</name>
    <dbReference type="NCBI Taxonomy" id="3075529"/>
    <lineage>
        <taxon>Bacteria</taxon>
        <taxon>Bacillati</taxon>
        <taxon>Actinomycetota</taxon>
        <taxon>Actinomycetes</taxon>
        <taxon>Kitasatosporales</taxon>
        <taxon>Streptomycetaceae</taxon>
        <taxon>Streptomyces</taxon>
    </lineage>
</organism>
<gene>
    <name evidence="2" type="ORF">RM764_42110</name>
</gene>
<name>A0ABU2U8B5_9ACTN</name>
<dbReference type="EMBL" id="JAVREY010000110">
    <property type="protein sequence ID" value="MDT0469472.1"/>
    <property type="molecule type" value="Genomic_DNA"/>
</dbReference>
<evidence type="ECO:0000313" key="2">
    <source>
        <dbReference type="EMBL" id="MDT0469472.1"/>
    </source>
</evidence>
<evidence type="ECO:0000313" key="3">
    <source>
        <dbReference type="Proteomes" id="UP001183809"/>
    </source>
</evidence>
<dbReference type="Proteomes" id="UP001183809">
    <property type="component" value="Unassembled WGS sequence"/>
</dbReference>
<dbReference type="Pfam" id="PF21597">
    <property type="entry name" value="TetR_C_43"/>
    <property type="match status" value="1"/>
</dbReference>
<feature type="domain" description="Transcriptional regulator SbtR-like C-terminal" evidence="1">
    <location>
        <begin position="2"/>
        <end position="57"/>
    </location>
</feature>
<dbReference type="RefSeq" id="WP_311700901.1">
    <property type="nucleotide sequence ID" value="NZ_JAVREY010000110.1"/>
</dbReference>
<proteinExistence type="predicted"/>
<dbReference type="SUPFAM" id="SSF48498">
    <property type="entry name" value="Tetracyclin repressor-like, C-terminal domain"/>
    <property type="match status" value="1"/>
</dbReference>
<dbReference type="InterPro" id="IPR036271">
    <property type="entry name" value="Tet_transcr_reg_TetR-rel_C_sf"/>
</dbReference>
<dbReference type="Gene3D" id="1.10.357.10">
    <property type="entry name" value="Tetracycline Repressor, domain 2"/>
    <property type="match status" value="1"/>
</dbReference>
<comment type="caution">
    <text evidence="2">The sequence shown here is derived from an EMBL/GenBank/DDBJ whole genome shotgun (WGS) entry which is preliminary data.</text>
</comment>
<dbReference type="InterPro" id="IPR049445">
    <property type="entry name" value="TetR_SbtR-like_C"/>
</dbReference>
<protein>
    <recommendedName>
        <fullName evidence="1">Transcriptional regulator SbtR-like C-terminal domain-containing protein</fullName>
    </recommendedName>
</protein>